<dbReference type="AlphaFoldDB" id="A0AAV7QP16"/>
<proteinExistence type="predicted"/>
<organism evidence="1 2">
    <name type="scientific">Pleurodeles waltl</name>
    <name type="common">Iberian ribbed newt</name>
    <dbReference type="NCBI Taxonomy" id="8319"/>
    <lineage>
        <taxon>Eukaryota</taxon>
        <taxon>Metazoa</taxon>
        <taxon>Chordata</taxon>
        <taxon>Craniata</taxon>
        <taxon>Vertebrata</taxon>
        <taxon>Euteleostomi</taxon>
        <taxon>Amphibia</taxon>
        <taxon>Batrachia</taxon>
        <taxon>Caudata</taxon>
        <taxon>Salamandroidea</taxon>
        <taxon>Salamandridae</taxon>
        <taxon>Pleurodelinae</taxon>
        <taxon>Pleurodeles</taxon>
    </lineage>
</organism>
<evidence type="ECO:0000313" key="2">
    <source>
        <dbReference type="Proteomes" id="UP001066276"/>
    </source>
</evidence>
<accession>A0AAV7QP16</accession>
<protein>
    <submittedName>
        <fullName evidence="1">Uncharacterized protein</fullName>
    </submittedName>
</protein>
<reference evidence="1" key="1">
    <citation type="journal article" date="2022" name="bioRxiv">
        <title>Sequencing and chromosome-scale assembly of the giantPleurodeles waltlgenome.</title>
        <authorList>
            <person name="Brown T."/>
            <person name="Elewa A."/>
            <person name="Iarovenko S."/>
            <person name="Subramanian E."/>
            <person name="Araus A.J."/>
            <person name="Petzold A."/>
            <person name="Susuki M."/>
            <person name="Suzuki K.-i.T."/>
            <person name="Hayashi T."/>
            <person name="Toyoda A."/>
            <person name="Oliveira C."/>
            <person name="Osipova E."/>
            <person name="Leigh N.D."/>
            <person name="Simon A."/>
            <person name="Yun M.H."/>
        </authorList>
    </citation>
    <scope>NUCLEOTIDE SEQUENCE</scope>
    <source>
        <strain evidence="1">20211129_DDA</strain>
        <tissue evidence="1">Liver</tissue>
    </source>
</reference>
<comment type="caution">
    <text evidence="1">The sequence shown here is derived from an EMBL/GenBank/DDBJ whole genome shotgun (WGS) entry which is preliminary data.</text>
</comment>
<name>A0AAV7QP16_PLEWA</name>
<dbReference type="Proteomes" id="UP001066276">
    <property type="component" value="Chromosome 6"/>
</dbReference>
<gene>
    <name evidence="1" type="ORF">NDU88_008206</name>
</gene>
<evidence type="ECO:0000313" key="1">
    <source>
        <dbReference type="EMBL" id="KAJ1141878.1"/>
    </source>
</evidence>
<sequence length="161" mass="17857">MTATQAHEEISGEKGLDASWRCSAVEGLNKDEKNPGSIAAVSGWTRPNSGFRNITPCLIRVGCLGPWQGPGLFTCDTLVVQTTQLKTEADHRKLADHVNLVETTIEELQPDYKVQITRVADLAKKVQVLEDRLEDAEGWNHCNHIREVELPVGEDRDNIVT</sequence>
<keyword evidence="2" id="KW-1185">Reference proteome</keyword>
<dbReference type="EMBL" id="JANPWB010000010">
    <property type="protein sequence ID" value="KAJ1141878.1"/>
    <property type="molecule type" value="Genomic_DNA"/>
</dbReference>